<dbReference type="GeneID" id="55603511"/>
<evidence type="ECO:0000313" key="3">
    <source>
        <dbReference type="Proteomes" id="UP000479051"/>
    </source>
</evidence>
<feature type="transmembrane region" description="Helical" evidence="1">
    <location>
        <begin position="6"/>
        <end position="26"/>
    </location>
</feature>
<protein>
    <submittedName>
        <fullName evidence="2">Uncharacterized protein</fullName>
    </submittedName>
</protein>
<accession>A0A679FGG7</accession>
<keyword evidence="1" id="KW-0812">Transmembrane</keyword>
<keyword evidence="1" id="KW-1133">Transmembrane helix</keyword>
<organism evidence="2 3">
    <name type="scientific">Cronobacter phage vB_CsaP_009</name>
    <dbReference type="NCBI Taxonomy" id="2699738"/>
    <lineage>
        <taxon>Viruses</taxon>
        <taxon>Duplodnaviria</taxon>
        <taxon>Heunggongvirae</taxon>
        <taxon>Uroviricota</taxon>
        <taxon>Caudoviricetes</taxon>
        <taxon>Grimontviridae</taxon>
        <taxon>Privateervirus</taxon>
        <taxon>Privateervirus pv009</taxon>
    </lineage>
</organism>
<proteinExistence type="predicted"/>
<dbReference type="EMBL" id="LC519601">
    <property type="protein sequence ID" value="BBU72723.1"/>
    <property type="molecule type" value="Genomic_DNA"/>
</dbReference>
<evidence type="ECO:0000256" key="1">
    <source>
        <dbReference type="SAM" id="Phobius"/>
    </source>
</evidence>
<name>A0A679FGG7_9CAUD</name>
<sequence>MWGLIIKGITLFFSNLMIVLFGEPMVRWIFFKFMNWFVNITPTDIDNKILSKIEEEYKKKHGE</sequence>
<reference evidence="2 3" key="1">
    <citation type="submission" date="2020-01" db="EMBL/GenBank/DDBJ databases">
        <title>Isolation, characterization and genomic analysis of a lytic bacteriophage vB_CsaP_009 infecting Cronobacter.</title>
        <authorList>
            <person name="Soleimani-Delfan A."/>
            <person name="Shahin K."/>
            <person name="Barazandeh M."/>
            <person name="Komijani M."/>
        </authorList>
    </citation>
    <scope>NUCLEOTIDE SEQUENCE [LARGE SCALE GENOMIC DNA]</scope>
</reference>
<evidence type="ECO:0000313" key="2">
    <source>
        <dbReference type="EMBL" id="BBU72723.1"/>
    </source>
</evidence>
<keyword evidence="1" id="KW-0472">Membrane</keyword>
<dbReference type="RefSeq" id="YP_009833456.1">
    <property type="nucleotide sequence ID" value="NC_048664.1"/>
</dbReference>
<dbReference type="Proteomes" id="UP000479051">
    <property type="component" value="Segment"/>
</dbReference>
<dbReference type="KEGG" id="vg:55603511"/>
<keyword evidence="3" id="KW-1185">Reference proteome</keyword>